<dbReference type="InterPro" id="IPR018056">
    <property type="entry name" value="Kringle_CS"/>
</dbReference>
<dbReference type="FunFam" id="2.40.20.10:FF:000025">
    <property type="entry name" value="Plasminogen"/>
    <property type="match status" value="1"/>
</dbReference>
<dbReference type="PROSITE" id="PS50070">
    <property type="entry name" value="KRINGLE_2"/>
    <property type="match status" value="1"/>
</dbReference>
<dbReference type="SUPFAM" id="SSF57440">
    <property type="entry name" value="Kringle-like"/>
    <property type="match status" value="1"/>
</dbReference>
<dbReference type="Gene3D" id="2.40.20.10">
    <property type="entry name" value="Plasminogen Kringle 4"/>
    <property type="match status" value="1"/>
</dbReference>
<dbReference type="PANTHER" id="PTHR24261:SF7">
    <property type="entry name" value="KRINGLE DOMAIN-CONTAINING PROTEIN"/>
    <property type="match status" value="1"/>
</dbReference>
<sequence length="93" mass="10279">MSFLYSTVPGDCQPGNGASYRGTVSVTKTGKPCQRWDSQTPRTHNFPPADYPSSGLEQNYCRNPDLHSDGVWCYTTYGGPKWELCDVPICGKV</sequence>
<dbReference type="InterPro" id="IPR050759">
    <property type="entry name" value="Serine_protease_kringle"/>
</dbReference>
<evidence type="ECO:0000256" key="1">
    <source>
        <dbReference type="ARBA" id="ARBA00022572"/>
    </source>
</evidence>
<keyword evidence="2" id="KW-1015">Disulfide bond</keyword>
<dbReference type="EMBL" id="GG666461">
    <property type="protein sequence ID" value="EEN68796.1"/>
    <property type="molecule type" value="Genomic_DNA"/>
</dbReference>
<protein>
    <recommendedName>
        <fullName evidence="4">Kringle domain-containing protein</fullName>
    </recommendedName>
</protein>
<reference evidence="5" key="1">
    <citation type="journal article" date="2008" name="Nature">
        <title>The amphioxus genome and the evolution of the chordate karyotype.</title>
        <authorList>
            <consortium name="US DOE Joint Genome Institute (JGI-PGF)"/>
            <person name="Putnam N.H."/>
            <person name="Butts T."/>
            <person name="Ferrier D.E.K."/>
            <person name="Furlong R.F."/>
            <person name="Hellsten U."/>
            <person name="Kawashima T."/>
            <person name="Robinson-Rechavi M."/>
            <person name="Shoguchi E."/>
            <person name="Terry A."/>
            <person name="Yu J.-K."/>
            <person name="Benito-Gutierrez E.L."/>
            <person name="Dubchak I."/>
            <person name="Garcia-Fernandez J."/>
            <person name="Gibson-Brown J.J."/>
            <person name="Grigoriev I.V."/>
            <person name="Horton A.C."/>
            <person name="de Jong P.J."/>
            <person name="Jurka J."/>
            <person name="Kapitonov V.V."/>
            <person name="Kohara Y."/>
            <person name="Kuroki Y."/>
            <person name="Lindquist E."/>
            <person name="Lucas S."/>
            <person name="Osoegawa K."/>
            <person name="Pennacchio L.A."/>
            <person name="Salamov A.A."/>
            <person name="Satou Y."/>
            <person name="Sauka-Spengler T."/>
            <person name="Schmutz J."/>
            <person name="Shin-I T."/>
            <person name="Toyoda A."/>
            <person name="Bronner-Fraser M."/>
            <person name="Fujiyama A."/>
            <person name="Holland L.Z."/>
            <person name="Holland P.W.H."/>
            <person name="Satoh N."/>
            <person name="Rokhsar D.S."/>
        </authorList>
    </citation>
    <scope>NUCLEOTIDE SEQUENCE [LARGE SCALE GENOMIC DNA]</scope>
    <source>
        <strain evidence="5">S238N-H82</strain>
        <tissue evidence="5">Testes</tissue>
    </source>
</reference>
<dbReference type="Pfam" id="PF00051">
    <property type="entry name" value="Kringle"/>
    <property type="match status" value="1"/>
</dbReference>
<accession>C3XT63</accession>
<evidence type="ECO:0000313" key="5">
    <source>
        <dbReference type="EMBL" id="EEN68796.1"/>
    </source>
</evidence>
<dbReference type="CDD" id="cd00108">
    <property type="entry name" value="KR"/>
    <property type="match status" value="1"/>
</dbReference>
<feature type="domain" description="Kringle" evidence="4">
    <location>
        <begin position="11"/>
        <end position="90"/>
    </location>
</feature>
<dbReference type="SMART" id="SM00130">
    <property type="entry name" value="KR"/>
    <property type="match status" value="1"/>
</dbReference>
<dbReference type="InterPro" id="IPR038178">
    <property type="entry name" value="Kringle_sf"/>
</dbReference>
<comment type="caution">
    <text evidence="3">Lacks conserved residue(s) required for the propagation of feature annotation.</text>
</comment>
<dbReference type="PRINTS" id="PR00018">
    <property type="entry name" value="KRINGLE"/>
</dbReference>
<name>C3XT63_BRAFL</name>
<organism>
    <name type="scientific">Branchiostoma floridae</name>
    <name type="common">Florida lancelet</name>
    <name type="synonym">Amphioxus</name>
    <dbReference type="NCBI Taxonomy" id="7739"/>
    <lineage>
        <taxon>Eukaryota</taxon>
        <taxon>Metazoa</taxon>
        <taxon>Chordata</taxon>
        <taxon>Cephalochordata</taxon>
        <taxon>Leptocardii</taxon>
        <taxon>Amphioxiformes</taxon>
        <taxon>Branchiostomatidae</taxon>
        <taxon>Branchiostoma</taxon>
    </lineage>
</organism>
<dbReference type="InterPro" id="IPR013806">
    <property type="entry name" value="Kringle-like"/>
</dbReference>
<evidence type="ECO:0000256" key="3">
    <source>
        <dbReference type="PROSITE-ProRule" id="PRU00121"/>
    </source>
</evidence>
<dbReference type="PANTHER" id="PTHR24261">
    <property type="entry name" value="PLASMINOGEN-RELATED"/>
    <property type="match status" value="1"/>
</dbReference>
<proteinExistence type="predicted"/>
<evidence type="ECO:0000256" key="2">
    <source>
        <dbReference type="ARBA" id="ARBA00023157"/>
    </source>
</evidence>
<dbReference type="InterPro" id="IPR000001">
    <property type="entry name" value="Kringle"/>
</dbReference>
<gene>
    <name evidence="5" type="ORF">BRAFLDRAFT_233110</name>
</gene>
<dbReference type="InParanoid" id="C3XT63"/>
<keyword evidence="1 3" id="KW-0420">Kringle</keyword>
<dbReference type="PROSITE" id="PS00021">
    <property type="entry name" value="KRINGLE_1"/>
    <property type="match status" value="1"/>
</dbReference>
<dbReference type="AlphaFoldDB" id="C3XT63"/>
<evidence type="ECO:0000259" key="4">
    <source>
        <dbReference type="PROSITE" id="PS50070"/>
    </source>
</evidence>